<dbReference type="GeneID" id="60336337"/>
<keyword evidence="1" id="KW-1133">Transmembrane helix</keyword>
<dbReference type="PANTHER" id="PTHR34300:SF1">
    <property type="entry name" value="QUEUOSINE PRECURSOR TRANSPORTER"/>
    <property type="match status" value="1"/>
</dbReference>
<feature type="transmembrane region" description="Helical" evidence="1">
    <location>
        <begin position="85"/>
        <end position="105"/>
    </location>
</feature>
<dbReference type="Pfam" id="PF02592">
    <property type="entry name" value="Vut_1"/>
    <property type="match status" value="1"/>
</dbReference>
<feature type="transmembrane region" description="Helical" evidence="1">
    <location>
        <begin position="147"/>
        <end position="167"/>
    </location>
</feature>
<name>A0A222ZKS0_9CAUD</name>
<reference evidence="2 3" key="1">
    <citation type="submission" date="2017-06" db="EMBL/GenBank/DDBJ databases">
        <authorList>
            <person name="Doyle E.L."/>
            <person name="Baker A.C."/>
            <person name="Carlstedt H."/>
            <person name="Hurd A."/>
            <person name="Iwata N."/>
            <person name="Kepler C.R."/>
            <person name="Lewis J."/>
            <person name="Luekens K."/>
            <person name="McEntee C."/>
            <person name="Prochaska J."/>
            <person name="Snyder K."/>
            <person name="Ulrich K."/>
            <person name="Stoner T.H."/>
            <person name="Garlena R.A."/>
            <person name="Russell D.A."/>
            <person name="Pope W.H."/>
            <person name="Jacobs-Sera D."/>
            <person name="Hatfull G.F."/>
        </authorList>
    </citation>
    <scope>NUCLEOTIDE SEQUENCE [LARGE SCALE GENOMIC DNA]</scope>
</reference>
<feature type="transmembrane region" description="Helical" evidence="1">
    <location>
        <begin position="63"/>
        <end position="79"/>
    </location>
</feature>
<evidence type="ECO:0000313" key="3">
    <source>
        <dbReference type="Proteomes" id="UP000221333"/>
    </source>
</evidence>
<dbReference type="PANTHER" id="PTHR34300">
    <property type="entry name" value="QUEUOSINE PRECURSOR TRANSPORTER-RELATED"/>
    <property type="match status" value="1"/>
</dbReference>
<feature type="transmembrane region" description="Helical" evidence="1">
    <location>
        <begin position="29"/>
        <end position="51"/>
    </location>
</feature>
<organism evidence="2 3">
    <name type="scientific">Mycobacterium phage Ksquared</name>
    <dbReference type="NCBI Taxonomy" id="2015833"/>
    <lineage>
        <taxon>Viruses</taxon>
        <taxon>Duplodnaviria</taxon>
        <taxon>Heunggongvirae</taxon>
        <taxon>Uroviricota</taxon>
        <taxon>Caudoviricetes</taxon>
        <taxon>Pclasvirinae</taxon>
        <taxon>Fishburnevirus</taxon>
        <taxon>Fishburnevirus ksquared</taxon>
    </lineage>
</organism>
<dbReference type="InterPro" id="IPR003744">
    <property type="entry name" value="YhhQ"/>
</dbReference>
<feature type="transmembrane region" description="Helical" evidence="1">
    <location>
        <begin position="117"/>
        <end position="141"/>
    </location>
</feature>
<dbReference type="EMBL" id="MF281061">
    <property type="protein sequence ID" value="ASR84985.1"/>
    <property type="molecule type" value="Genomic_DNA"/>
</dbReference>
<evidence type="ECO:0000313" key="2">
    <source>
        <dbReference type="EMBL" id="ASR84985.1"/>
    </source>
</evidence>
<dbReference type="Proteomes" id="UP000221333">
    <property type="component" value="Segment"/>
</dbReference>
<gene>
    <name evidence="2" type="primary">53</name>
    <name evidence="2" type="ORF">SEA_KSQUARED_53</name>
</gene>
<dbReference type="KEGG" id="vg:60336337"/>
<accession>A0A222ZKS0</accession>
<proteinExistence type="predicted"/>
<evidence type="ECO:0000256" key="1">
    <source>
        <dbReference type="SAM" id="Phobius"/>
    </source>
</evidence>
<keyword evidence="3" id="KW-1185">Reference proteome</keyword>
<keyword evidence="1" id="KW-0472">Membrane</keyword>
<sequence>MTKALGISFGALFVGTVLVANWATSTFGFVPVGFGQTATAGTFAAGFALAARDVVQDQLGKRWMLVLLGAAAVLSYVVADPHIATASAVAFLISELLDFAVYSPLRARARRFGDWRWTWAVLASGAVGAIADTVAFVGIAFGVATVSVAMLGQLIGKAYATAAYALVGRGTGALFREPHKGSARA</sequence>
<protein>
    <recommendedName>
        <fullName evidence="4">VUT family protein</fullName>
    </recommendedName>
</protein>
<evidence type="ECO:0008006" key="4">
    <source>
        <dbReference type="Google" id="ProtNLM"/>
    </source>
</evidence>
<dbReference type="RefSeq" id="YP_009964621.1">
    <property type="nucleotide sequence ID" value="NC_051732.1"/>
</dbReference>
<keyword evidence="1" id="KW-0812">Transmembrane</keyword>